<protein>
    <submittedName>
        <fullName evidence="3">B7e551e7-4cde-4070-863d-f62b50216fc3</fullName>
    </submittedName>
</protein>
<reference evidence="3 4" key="1">
    <citation type="submission" date="2018-04" db="EMBL/GenBank/DDBJ databases">
        <authorList>
            <person name="Huttner S."/>
            <person name="Dainat J."/>
        </authorList>
    </citation>
    <scope>NUCLEOTIDE SEQUENCE [LARGE SCALE GENOMIC DNA]</scope>
</reference>
<keyword evidence="1" id="KW-0472">Membrane</keyword>
<dbReference type="Gene3D" id="3.40.309.10">
    <property type="entry name" value="Aldehyde Dehydrogenase, Chain A, domain 2"/>
    <property type="match status" value="1"/>
</dbReference>
<dbReference type="Proteomes" id="UP000289323">
    <property type="component" value="Unassembled WGS sequence"/>
</dbReference>
<dbReference type="InterPro" id="IPR016163">
    <property type="entry name" value="Ald_DH_C"/>
</dbReference>
<dbReference type="PANTHER" id="PTHR43111:SF1">
    <property type="entry name" value="ALDEHYDE DEHYDROGENASE B-RELATED"/>
    <property type="match status" value="1"/>
</dbReference>
<dbReference type="InterPro" id="IPR015590">
    <property type="entry name" value="Aldehyde_DH_dom"/>
</dbReference>
<dbReference type="Pfam" id="PF00171">
    <property type="entry name" value="Aldedh"/>
    <property type="match status" value="1"/>
</dbReference>
<organism evidence="3 4">
    <name type="scientific">Thermothielavioides terrestris</name>
    <dbReference type="NCBI Taxonomy" id="2587410"/>
    <lineage>
        <taxon>Eukaryota</taxon>
        <taxon>Fungi</taxon>
        <taxon>Dikarya</taxon>
        <taxon>Ascomycota</taxon>
        <taxon>Pezizomycotina</taxon>
        <taxon>Sordariomycetes</taxon>
        <taxon>Sordariomycetidae</taxon>
        <taxon>Sordariales</taxon>
        <taxon>Chaetomiaceae</taxon>
        <taxon>Thermothielavioides</taxon>
    </lineage>
</organism>
<keyword evidence="1" id="KW-0812">Transmembrane</keyword>
<dbReference type="SUPFAM" id="SSF53720">
    <property type="entry name" value="ALDH-like"/>
    <property type="match status" value="1"/>
</dbReference>
<dbReference type="GO" id="GO:0016620">
    <property type="term" value="F:oxidoreductase activity, acting on the aldehyde or oxo group of donors, NAD or NADP as acceptor"/>
    <property type="evidence" value="ECO:0007669"/>
    <property type="project" value="InterPro"/>
</dbReference>
<name>A0A3S4AXN1_9PEZI</name>
<dbReference type="Gene3D" id="3.40.605.10">
    <property type="entry name" value="Aldehyde Dehydrogenase, Chain A, domain 1"/>
    <property type="match status" value="1"/>
</dbReference>
<feature type="transmembrane region" description="Helical" evidence="1">
    <location>
        <begin position="458"/>
        <end position="486"/>
    </location>
</feature>
<dbReference type="InterPro" id="IPR016162">
    <property type="entry name" value="Ald_DH_N"/>
</dbReference>
<evidence type="ECO:0000256" key="1">
    <source>
        <dbReference type="SAM" id="Phobius"/>
    </source>
</evidence>
<dbReference type="EMBL" id="OUUZ01000015">
    <property type="protein sequence ID" value="SPQ25604.1"/>
    <property type="molecule type" value="Genomic_DNA"/>
</dbReference>
<keyword evidence="1" id="KW-1133">Transmembrane helix</keyword>
<gene>
    <name evidence="3" type="ORF">TT172_LOCUS8023</name>
</gene>
<dbReference type="AlphaFoldDB" id="A0A3S4AXN1"/>
<feature type="domain" description="Aldehyde dehydrogenase" evidence="2">
    <location>
        <begin position="22"/>
        <end position="254"/>
    </location>
</feature>
<evidence type="ECO:0000313" key="4">
    <source>
        <dbReference type="Proteomes" id="UP000289323"/>
    </source>
</evidence>
<sequence>MPRPFSKIRSAAIDGRVLNPIFRKLQLKQLHDALSDKAAEIQEAIATDTGHTRAEVQIEYWLALRQLSQAHAALDPKKALHDEYALSRGESASQREAVGIVVIHPAKHAFFSCLMSALVPALAAGNCVIVETEQSLLRTPPLVLNLIAHALDQDIFDTAPAPISEADLGHPHVRVLQNGHGSDDGAPHLAHHLVSDPQARVVAVVERDADLDLAARELVRARFALRGRSPYAPDLVLVNEWVKREFLEAALRHAVRFGGPGGGSGSGGGEKTGLRMGLGPQGPVADAVKKERGVSVLSWSAAGAVVDVEDRKSRLLQRKVQESCLLVHAVTSIDDAIDFSQGQRLGAAYVFTKPSAAKYICQFLDSPMSFVNHVPTSLLFLPIAPSNTPVDPISYAPYNEEAFTRPKAQFASPSAQETVLAGLLLQQQGASDQLAALVRESTAKLPVFKRSKVAMTHFFNQGILTGGLLLLSTMLGVTGVCTYYGFGVVRSRLFHGL</sequence>
<evidence type="ECO:0000313" key="3">
    <source>
        <dbReference type="EMBL" id="SPQ25604.1"/>
    </source>
</evidence>
<dbReference type="InterPro" id="IPR016161">
    <property type="entry name" value="Ald_DH/histidinol_DH"/>
</dbReference>
<evidence type="ECO:0000259" key="2">
    <source>
        <dbReference type="Pfam" id="PF00171"/>
    </source>
</evidence>
<dbReference type="PANTHER" id="PTHR43111">
    <property type="entry name" value="ALDEHYDE DEHYDROGENASE B-RELATED"/>
    <property type="match status" value="1"/>
</dbReference>
<accession>A0A3S4AXN1</accession>
<proteinExistence type="predicted"/>